<gene>
    <name evidence="3" type="ORF">BJY01DRAFT_91545</name>
</gene>
<organism evidence="3 4">
    <name type="scientific">Aspergillus pseudoustus</name>
    <dbReference type="NCBI Taxonomy" id="1810923"/>
    <lineage>
        <taxon>Eukaryota</taxon>
        <taxon>Fungi</taxon>
        <taxon>Dikarya</taxon>
        <taxon>Ascomycota</taxon>
        <taxon>Pezizomycotina</taxon>
        <taxon>Eurotiomycetes</taxon>
        <taxon>Eurotiomycetidae</taxon>
        <taxon>Eurotiales</taxon>
        <taxon>Aspergillaceae</taxon>
        <taxon>Aspergillus</taxon>
        <taxon>Aspergillus subgen. Nidulantes</taxon>
    </lineage>
</organism>
<feature type="compositionally biased region" description="Polar residues" evidence="2">
    <location>
        <begin position="694"/>
        <end position="708"/>
    </location>
</feature>
<feature type="compositionally biased region" description="Polar residues" evidence="2">
    <location>
        <begin position="1"/>
        <end position="12"/>
    </location>
</feature>
<evidence type="ECO:0000256" key="1">
    <source>
        <dbReference type="SAM" id="Coils"/>
    </source>
</evidence>
<keyword evidence="4" id="KW-1185">Reference proteome</keyword>
<sequence>MDFDLSMSQNPHASRDPRLHRPPLNHRLSHHEAPQRLPSGPLQQSAQLAPEEQNDAPADIFIRGISELVQAAAATAAHQSEKEKLQKKHDTTAELLKKARSAQGFPSTVEFFQNAKNEEDQVLAKIDQKIKENEANYKRLQADLKNRWAATTNSLSADSQEDISQLQKASRSAKDKILDLRDDYGQLRERSRSQDDQLRDLGKSLKGLQDTTRKHQDVLADHASLDKDVKSLRDTTRNQQKGFADYKNHLGVFKNRLDSFFSRIEQLEKGAVPLPQGTAKLEEEMTEDTKKTLNDLTVQFKKLEEKLAIWGEKTGFLSSSYQRISALPDQVNRALQVQQEKLDRLDNSQATLTNLSATVTGLRGEMNHLKNIQSTKDDMLLAQLEQQDVALTSVKTDHDRLSGLLEQLSSRIPTDPVEPKFASLGADVQRLREEFGRQDEGIRNVGVGLQSLEARYNNLSTEPIVHHMLGAFQEMYPQWDPTYKMLARRVEQMEVHSRATSFATEEINQLKIEHATLSQKLGGLLERYAWLSQEEFRQVQTRMDALSEKQNTMDGDLTSRRAADQMLLEEVGRERESLNSRIDLLGQSVETLKSDCAQAKTTNDIEKTDLRSLEIRIAGLEKSSQKLKEQVDALAKPPPSRELFPENGDSTREQTPKMPAPPRSNKPDLLDTAATVKMKRRHPSTVSDDERSPITRSHSQDSLASLTVAQDDVKTKKKKRKRRRFEVEPIEIDD</sequence>
<feature type="region of interest" description="Disordered" evidence="2">
    <location>
        <begin position="1"/>
        <end position="52"/>
    </location>
</feature>
<evidence type="ECO:0000313" key="3">
    <source>
        <dbReference type="EMBL" id="KAL2852488.1"/>
    </source>
</evidence>
<feature type="compositionally biased region" description="Basic residues" evidence="2">
    <location>
        <begin position="715"/>
        <end position="724"/>
    </location>
</feature>
<feature type="coiled-coil region" evidence="1">
    <location>
        <begin position="286"/>
        <end position="313"/>
    </location>
</feature>
<dbReference type="EMBL" id="JBFXLU010000024">
    <property type="protein sequence ID" value="KAL2852488.1"/>
    <property type="molecule type" value="Genomic_DNA"/>
</dbReference>
<feature type="compositionally biased region" description="Basic residues" evidence="2">
    <location>
        <begin position="20"/>
        <end position="29"/>
    </location>
</feature>
<proteinExistence type="predicted"/>
<evidence type="ECO:0000256" key="2">
    <source>
        <dbReference type="SAM" id="MobiDB-lite"/>
    </source>
</evidence>
<evidence type="ECO:0000313" key="4">
    <source>
        <dbReference type="Proteomes" id="UP001610446"/>
    </source>
</evidence>
<protein>
    <recommendedName>
        <fullName evidence="5">Paramyosin</fullName>
    </recommendedName>
</protein>
<keyword evidence="1" id="KW-0175">Coiled coil</keyword>
<dbReference type="Proteomes" id="UP001610446">
    <property type="component" value="Unassembled WGS sequence"/>
</dbReference>
<feature type="coiled-coil region" evidence="1">
    <location>
        <begin position="82"/>
        <end position="183"/>
    </location>
</feature>
<comment type="caution">
    <text evidence="3">The sequence shown here is derived from an EMBL/GenBank/DDBJ whole genome shotgun (WGS) entry which is preliminary data.</text>
</comment>
<evidence type="ECO:0008006" key="5">
    <source>
        <dbReference type="Google" id="ProtNLM"/>
    </source>
</evidence>
<name>A0ABR4KJN0_9EURO</name>
<accession>A0ABR4KJN0</accession>
<feature type="region of interest" description="Disordered" evidence="2">
    <location>
        <begin position="628"/>
        <end position="734"/>
    </location>
</feature>
<reference evidence="3 4" key="1">
    <citation type="submission" date="2024-07" db="EMBL/GenBank/DDBJ databases">
        <title>Section-level genome sequencing and comparative genomics of Aspergillus sections Usti and Cavernicolus.</title>
        <authorList>
            <consortium name="Lawrence Berkeley National Laboratory"/>
            <person name="Nybo J.L."/>
            <person name="Vesth T.C."/>
            <person name="Theobald S."/>
            <person name="Frisvad J.C."/>
            <person name="Larsen T.O."/>
            <person name="Kjaerboelling I."/>
            <person name="Rothschild-Mancinelli K."/>
            <person name="Lyhne E.K."/>
            <person name="Kogle M.E."/>
            <person name="Barry K."/>
            <person name="Clum A."/>
            <person name="Na H."/>
            <person name="Ledsgaard L."/>
            <person name="Lin J."/>
            <person name="Lipzen A."/>
            <person name="Kuo A."/>
            <person name="Riley R."/>
            <person name="Mondo S."/>
            <person name="Labutti K."/>
            <person name="Haridas S."/>
            <person name="Pangalinan J."/>
            <person name="Salamov A.A."/>
            <person name="Simmons B.A."/>
            <person name="Magnuson J.K."/>
            <person name="Chen J."/>
            <person name="Drula E."/>
            <person name="Henrissat B."/>
            <person name="Wiebenga A."/>
            <person name="Lubbers R.J."/>
            <person name="Gomes A.C."/>
            <person name="Makela M.R."/>
            <person name="Stajich J."/>
            <person name="Grigoriev I.V."/>
            <person name="Mortensen U.H."/>
            <person name="De Vries R.P."/>
            <person name="Baker S.E."/>
            <person name="Andersen M.R."/>
        </authorList>
    </citation>
    <scope>NUCLEOTIDE SEQUENCE [LARGE SCALE GENOMIC DNA]</scope>
    <source>
        <strain evidence="3 4">CBS 123904</strain>
    </source>
</reference>